<reference evidence="1" key="2">
    <citation type="submission" date="2004-02" db="EMBL/GenBank/DDBJ databases">
        <authorList>
            <consortium name="Genoscope"/>
            <consortium name="Whitehead Institute Centre for Genome Research"/>
        </authorList>
    </citation>
    <scope>NUCLEOTIDE SEQUENCE</scope>
</reference>
<name>Q4TGA3_TETNG</name>
<organism evidence="1">
    <name type="scientific">Tetraodon nigroviridis</name>
    <name type="common">Spotted green pufferfish</name>
    <name type="synonym">Chelonodon nigroviridis</name>
    <dbReference type="NCBI Taxonomy" id="99883"/>
    <lineage>
        <taxon>Eukaryota</taxon>
        <taxon>Metazoa</taxon>
        <taxon>Chordata</taxon>
        <taxon>Craniata</taxon>
        <taxon>Vertebrata</taxon>
        <taxon>Euteleostomi</taxon>
        <taxon>Actinopterygii</taxon>
        <taxon>Neopterygii</taxon>
        <taxon>Teleostei</taxon>
        <taxon>Neoteleostei</taxon>
        <taxon>Acanthomorphata</taxon>
        <taxon>Eupercaria</taxon>
        <taxon>Tetraodontiformes</taxon>
        <taxon>Tetradontoidea</taxon>
        <taxon>Tetraodontidae</taxon>
        <taxon>Tetraodon</taxon>
    </lineage>
</organism>
<dbReference type="KEGG" id="tng:GSTEN00001200G001"/>
<sequence>TVGGIPFVKPEGDKLLSMALVMEPVSKWSSGQVVDWMKGRIECLM</sequence>
<feature type="non-terminal residue" evidence="1">
    <location>
        <position position="1"/>
    </location>
</feature>
<reference evidence="1" key="1">
    <citation type="journal article" date="2004" name="Nature">
        <title>Genome duplication in the teleost fish Tetraodon nigroviridis reveals the early vertebrate proto-karyotype.</title>
        <authorList>
            <person name="Jaillon O."/>
            <person name="Aury J.-M."/>
            <person name="Brunet F."/>
            <person name="Petit J.-L."/>
            <person name="Stange-Thomann N."/>
            <person name="Mauceli E."/>
            <person name="Bouneau L."/>
            <person name="Fischer C."/>
            <person name="Ozouf-Costaz C."/>
            <person name="Bernot A."/>
            <person name="Nicaud S."/>
            <person name="Jaffe D."/>
            <person name="Fisher S."/>
            <person name="Lutfalla G."/>
            <person name="Dossat C."/>
            <person name="Segurens B."/>
            <person name="Dasilva C."/>
            <person name="Salanoubat M."/>
            <person name="Levy M."/>
            <person name="Boudet N."/>
            <person name="Castellano S."/>
            <person name="Anthouard V."/>
            <person name="Jubin C."/>
            <person name="Castelli V."/>
            <person name="Katinka M."/>
            <person name="Vacherie B."/>
            <person name="Biemont C."/>
            <person name="Skalli Z."/>
            <person name="Cattolico L."/>
            <person name="Poulain J."/>
            <person name="De Berardinis V."/>
            <person name="Cruaud C."/>
            <person name="Duprat S."/>
            <person name="Brottier P."/>
            <person name="Coutanceau J.-P."/>
            <person name="Gouzy J."/>
            <person name="Parra G."/>
            <person name="Lardier G."/>
            <person name="Chapple C."/>
            <person name="McKernan K.J."/>
            <person name="McEwan P."/>
            <person name="Bosak S."/>
            <person name="Kellis M."/>
            <person name="Volff J.-N."/>
            <person name="Guigo R."/>
            <person name="Zody M.C."/>
            <person name="Mesirov J."/>
            <person name="Lindblad-Toh K."/>
            <person name="Birren B."/>
            <person name="Nusbaum C."/>
            <person name="Kahn D."/>
            <person name="Robinson-Rechavi M."/>
            <person name="Laudet V."/>
            <person name="Schachter V."/>
            <person name="Quetier F."/>
            <person name="Saurin W."/>
            <person name="Scarpelli C."/>
            <person name="Wincker P."/>
            <person name="Lander E.S."/>
            <person name="Weissenbach J."/>
            <person name="Roest Crollius H."/>
        </authorList>
    </citation>
    <scope>NUCLEOTIDE SEQUENCE [LARGE SCALE GENOMIC DNA]</scope>
</reference>
<gene>
    <name evidence="1" type="ORF">GSTENG00001200001</name>
</gene>
<accession>Q4TGA3</accession>
<comment type="caution">
    <text evidence="1">The sequence shown here is derived from an EMBL/GenBank/DDBJ whole genome shotgun (WGS) entry which is preliminary data.</text>
</comment>
<proteinExistence type="predicted"/>
<evidence type="ECO:0000313" key="1">
    <source>
        <dbReference type="EMBL" id="CAF88079.1"/>
    </source>
</evidence>
<dbReference type="EMBL" id="CAAE01003824">
    <property type="protein sequence ID" value="CAF88079.1"/>
    <property type="molecule type" value="Genomic_DNA"/>
</dbReference>
<protein>
    <submittedName>
        <fullName evidence="1">(spotted green pufferfish) hypothetical protein</fullName>
    </submittedName>
</protein>
<feature type="non-terminal residue" evidence="1">
    <location>
        <position position="45"/>
    </location>
</feature>
<dbReference type="OrthoDB" id="8961017at2759"/>
<dbReference type="AlphaFoldDB" id="Q4TGA3"/>